<keyword evidence="3" id="KW-0904">Protein phosphatase</keyword>
<evidence type="ECO:0000313" key="9">
    <source>
        <dbReference type="Proteomes" id="UP000193144"/>
    </source>
</evidence>
<dbReference type="GO" id="GO:0004725">
    <property type="term" value="F:protein tyrosine phosphatase activity"/>
    <property type="evidence" value="ECO:0007669"/>
    <property type="project" value="TreeGrafter"/>
</dbReference>
<dbReference type="STRING" id="1231657.A0A1Y1Z412"/>
<comment type="similarity">
    <text evidence="1">Belongs to the protein-tyrosine phosphatase family. Non-receptor class dual specificity subfamily.</text>
</comment>
<comment type="catalytic activity">
    <reaction evidence="4">
        <text>O-phospho-L-seryl-[protein] + H2O = L-seryl-[protein] + phosphate</text>
        <dbReference type="Rhea" id="RHEA:20629"/>
        <dbReference type="Rhea" id="RHEA-COMP:9863"/>
        <dbReference type="Rhea" id="RHEA-COMP:11604"/>
        <dbReference type="ChEBI" id="CHEBI:15377"/>
        <dbReference type="ChEBI" id="CHEBI:29999"/>
        <dbReference type="ChEBI" id="CHEBI:43474"/>
        <dbReference type="ChEBI" id="CHEBI:83421"/>
        <dbReference type="EC" id="3.1.3.16"/>
    </reaction>
</comment>
<gene>
    <name evidence="8" type="ORF">BCR34DRAFT_491409</name>
</gene>
<dbReference type="InterPro" id="IPR020422">
    <property type="entry name" value="TYR_PHOSPHATASE_DUAL_dom"/>
</dbReference>
<evidence type="ECO:0000313" key="8">
    <source>
        <dbReference type="EMBL" id="ORY04575.1"/>
    </source>
</evidence>
<dbReference type="PANTHER" id="PTHR45948">
    <property type="entry name" value="DUAL SPECIFICITY PROTEIN PHOSPHATASE DDB_G0269404-RELATED"/>
    <property type="match status" value="1"/>
</dbReference>
<evidence type="ECO:0000256" key="5">
    <source>
        <dbReference type="ARBA" id="ARBA00048336"/>
    </source>
</evidence>
<protein>
    <submittedName>
        <fullName evidence="8">Protein-tyrosine phosphatase-like protein</fullName>
    </submittedName>
</protein>
<organism evidence="8 9">
    <name type="scientific">Clohesyomyces aquaticus</name>
    <dbReference type="NCBI Taxonomy" id="1231657"/>
    <lineage>
        <taxon>Eukaryota</taxon>
        <taxon>Fungi</taxon>
        <taxon>Dikarya</taxon>
        <taxon>Ascomycota</taxon>
        <taxon>Pezizomycotina</taxon>
        <taxon>Dothideomycetes</taxon>
        <taxon>Pleosporomycetidae</taxon>
        <taxon>Pleosporales</taxon>
        <taxon>Lindgomycetaceae</taxon>
        <taxon>Clohesyomyces</taxon>
    </lineage>
</organism>
<feature type="domain" description="Tyrosine specific protein phosphatases" evidence="7">
    <location>
        <begin position="80"/>
        <end position="137"/>
    </location>
</feature>
<evidence type="ECO:0000256" key="3">
    <source>
        <dbReference type="ARBA" id="ARBA00022912"/>
    </source>
</evidence>
<dbReference type="PROSITE" id="PS50054">
    <property type="entry name" value="TYR_PHOSPHATASE_DUAL"/>
    <property type="match status" value="1"/>
</dbReference>
<keyword evidence="2" id="KW-0378">Hydrolase</keyword>
<evidence type="ECO:0000256" key="2">
    <source>
        <dbReference type="ARBA" id="ARBA00022801"/>
    </source>
</evidence>
<dbReference type="PANTHER" id="PTHR45948:SF2">
    <property type="entry name" value="DUAL SPECIFICITY PROTEIN PHOSPHATASE"/>
    <property type="match status" value="1"/>
</dbReference>
<dbReference type="SMART" id="SM00195">
    <property type="entry name" value="DSPc"/>
    <property type="match status" value="1"/>
</dbReference>
<dbReference type="OrthoDB" id="10252009at2759"/>
<dbReference type="PROSITE" id="PS00383">
    <property type="entry name" value="TYR_PHOSPHATASE_1"/>
    <property type="match status" value="1"/>
</dbReference>
<sequence>MGWVDLIPRAGGALYIGGLYALYQTDLISKAGITHVLSIIDYDPLLREKFAHLKHFHIRAEDDPNENLLKWFGETNPYIEEALYSTQTVVRTAKRGAVFIHCAMGKSRSATFAIAYLMWKKRIGWKEALEQVNEGRPVCDPNVGFKEQLGVYEKMLNAPGGTSGDEGKRIYDEWVENRFVGDWWEWDKRVAAIKDNEAGIKANL</sequence>
<dbReference type="InterPro" id="IPR016130">
    <property type="entry name" value="Tyr_Pase_AS"/>
</dbReference>
<name>A0A1Y1Z412_9PLEO</name>
<dbReference type="GO" id="GO:0005829">
    <property type="term" value="C:cytosol"/>
    <property type="evidence" value="ECO:0007669"/>
    <property type="project" value="TreeGrafter"/>
</dbReference>
<dbReference type="InterPro" id="IPR029021">
    <property type="entry name" value="Prot-tyrosine_phosphatase-like"/>
</dbReference>
<evidence type="ECO:0000256" key="1">
    <source>
        <dbReference type="ARBA" id="ARBA00008601"/>
    </source>
</evidence>
<dbReference type="AlphaFoldDB" id="A0A1Y1Z412"/>
<dbReference type="CDD" id="cd14518">
    <property type="entry name" value="DSP_fungal_YVH1"/>
    <property type="match status" value="1"/>
</dbReference>
<dbReference type="SUPFAM" id="SSF52799">
    <property type="entry name" value="(Phosphotyrosine protein) phosphatases II"/>
    <property type="match status" value="1"/>
</dbReference>
<feature type="domain" description="Tyrosine-protein phosphatase" evidence="6">
    <location>
        <begin position="6"/>
        <end position="158"/>
    </location>
</feature>
<dbReference type="GO" id="GO:0004722">
    <property type="term" value="F:protein serine/threonine phosphatase activity"/>
    <property type="evidence" value="ECO:0007669"/>
    <property type="project" value="UniProtKB-EC"/>
</dbReference>
<dbReference type="InterPro" id="IPR000387">
    <property type="entry name" value="Tyr_Pase_dom"/>
</dbReference>
<reference evidence="8 9" key="1">
    <citation type="submission" date="2016-07" db="EMBL/GenBank/DDBJ databases">
        <title>Pervasive Adenine N6-methylation of Active Genes in Fungi.</title>
        <authorList>
            <consortium name="DOE Joint Genome Institute"/>
            <person name="Mondo S.J."/>
            <person name="Dannebaum R.O."/>
            <person name="Kuo R.C."/>
            <person name="Labutti K."/>
            <person name="Haridas S."/>
            <person name="Kuo A."/>
            <person name="Salamov A."/>
            <person name="Ahrendt S.R."/>
            <person name="Lipzen A."/>
            <person name="Sullivan W."/>
            <person name="Andreopoulos W.B."/>
            <person name="Clum A."/>
            <person name="Lindquist E."/>
            <person name="Daum C."/>
            <person name="Ramamoorthy G.K."/>
            <person name="Gryganskyi A."/>
            <person name="Culley D."/>
            <person name="Magnuson J.K."/>
            <person name="James T.Y."/>
            <person name="O'Malley M.A."/>
            <person name="Stajich J.E."/>
            <person name="Spatafora J.W."/>
            <person name="Visel A."/>
            <person name="Grigoriev I.V."/>
        </authorList>
    </citation>
    <scope>NUCLEOTIDE SEQUENCE [LARGE SCALE GENOMIC DNA]</scope>
    <source>
        <strain evidence="8 9">CBS 115471</strain>
    </source>
</reference>
<keyword evidence="9" id="KW-1185">Reference proteome</keyword>
<dbReference type="GO" id="GO:0007165">
    <property type="term" value="P:signal transduction"/>
    <property type="evidence" value="ECO:0007669"/>
    <property type="project" value="TreeGrafter"/>
</dbReference>
<dbReference type="PROSITE" id="PS50056">
    <property type="entry name" value="TYR_PHOSPHATASE_2"/>
    <property type="match status" value="1"/>
</dbReference>
<evidence type="ECO:0000256" key="4">
    <source>
        <dbReference type="ARBA" id="ARBA00047761"/>
    </source>
</evidence>
<accession>A0A1Y1Z412</accession>
<dbReference type="InterPro" id="IPR000340">
    <property type="entry name" value="Dual-sp_phosphatase_cat-dom"/>
</dbReference>
<comment type="catalytic activity">
    <reaction evidence="5">
        <text>O-phospho-L-threonyl-[protein] + H2O = L-threonyl-[protein] + phosphate</text>
        <dbReference type="Rhea" id="RHEA:47004"/>
        <dbReference type="Rhea" id="RHEA-COMP:11060"/>
        <dbReference type="Rhea" id="RHEA-COMP:11605"/>
        <dbReference type="ChEBI" id="CHEBI:15377"/>
        <dbReference type="ChEBI" id="CHEBI:30013"/>
        <dbReference type="ChEBI" id="CHEBI:43474"/>
        <dbReference type="ChEBI" id="CHEBI:61977"/>
        <dbReference type="EC" id="3.1.3.16"/>
    </reaction>
</comment>
<dbReference type="EMBL" id="MCFA01000134">
    <property type="protein sequence ID" value="ORY04575.1"/>
    <property type="molecule type" value="Genomic_DNA"/>
</dbReference>
<dbReference type="Gene3D" id="3.90.190.10">
    <property type="entry name" value="Protein tyrosine phosphatase superfamily"/>
    <property type="match status" value="1"/>
</dbReference>
<proteinExistence type="inferred from homology"/>
<dbReference type="Pfam" id="PF00782">
    <property type="entry name" value="DSPc"/>
    <property type="match status" value="1"/>
</dbReference>
<comment type="caution">
    <text evidence="8">The sequence shown here is derived from an EMBL/GenBank/DDBJ whole genome shotgun (WGS) entry which is preliminary data.</text>
</comment>
<evidence type="ECO:0000259" key="7">
    <source>
        <dbReference type="PROSITE" id="PS50056"/>
    </source>
</evidence>
<evidence type="ECO:0000259" key="6">
    <source>
        <dbReference type="PROSITE" id="PS50054"/>
    </source>
</evidence>
<dbReference type="Proteomes" id="UP000193144">
    <property type="component" value="Unassembled WGS sequence"/>
</dbReference>